<evidence type="ECO:0000313" key="12">
    <source>
        <dbReference type="Ensembl" id="ENSCPVP00000005703.1"/>
    </source>
</evidence>
<evidence type="ECO:0000256" key="1">
    <source>
        <dbReference type="ARBA" id="ARBA00004651"/>
    </source>
</evidence>
<dbReference type="GO" id="GO:0006814">
    <property type="term" value="P:sodium ion transport"/>
    <property type="evidence" value="ECO:0007669"/>
    <property type="project" value="UniProtKB-KW"/>
</dbReference>
<dbReference type="Gene3D" id="1.20.1730.10">
    <property type="entry name" value="Sodium/glucose cotransporter"/>
    <property type="match status" value="1"/>
</dbReference>
<dbReference type="Proteomes" id="UP000694382">
    <property type="component" value="Chromosome 5"/>
</dbReference>
<dbReference type="GO" id="GO:0015129">
    <property type="term" value="F:lactate transmembrane transporter activity"/>
    <property type="evidence" value="ECO:0007669"/>
    <property type="project" value="TreeGrafter"/>
</dbReference>
<evidence type="ECO:0000313" key="13">
    <source>
        <dbReference type="Proteomes" id="UP000694382"/>
    </source>
</evidence>
<dbReference type="GO" id="GO:0070062">
    <property type="term" value="C:extracellular exosome"/>
    <property type="evidence" value="ECO:0007669"/>
    <property type="project" value="TreeGrafter"/>
</dbReference>
<keyword evidence="13" id="KW-1185">Reference proteome</keyword>
<evidence type="ECO:0000256" key="5">
    <source>
        <dbReference type="ARBA" id="ARBA00022692"/>
    </source>
</evidence>
<reference evidence="12" key="2">
    <citation type="submission" date="2025-08" db="UniProtKB">
        <authorList>
            <consortium name="Ensembl"/>
        </authorList>
    </citation>
    <scope>IDENTIFICATION</scope>
</reference>
<reference evidence="12" key="1">
    <citation type="submission" date="2020-02" db="EMBL/GenBank/DDBJ databases">
        <authorList>
            <person name="Enbody D E."/>
            <person name="Pettersson E M."/>
        </authorList>
    </citation>
    <scope>NUCLEOTIDE SEQUENCE [LARGE SCALE GENOMIC DNA]</scope>
</reference>
<protein>
    <submittedName>
        <fullName evidence="12">Uncharacterized protein</fullName>
    </submittedName>
</protein>
<evidence type="ECO:0000256" key="6">
    <source>
        <dbReference type="ARBA" id="ARBA00022989"/>
    </source>
</evidence>
<dbReference type="InterPro" id="IPR001734">
    <property type="entry name" value="Na/solute_symporter"/>
</dbReference>
<organism evidence="12 13">
    <name type="scientific">Geospiza parvula</name>
    <name type="common">Small tree-finch</name>
    <name type="synonym">Camarhynchus parvulus</name>
    <dbReference type="NCBI Taxonomy" id="87175"/>
    <lineage>
        <taxon>Eukaryota</taxon>
        <taxon>Metazoa</taxon>
        <taxon>Chordata</taxon>
        <taxon>Craniata</taxon>
        <taxon>Vertebrata</taxon>
        <taxon>Euteleostomi</taxon>
        <taxon>Archelosauria</taxon>
        <taxon>Archosauria</taxon>
        <taxon>Dinosauria</taxon>
        <taxon>Saurischia</taxon>
        <taxon>Theropoda</taxon>
        <taxon>Coelurosauria</taxon>
        <taxon>Aves</taxon>
        <taxon>Neognathae</taxon>
        <taxon>Neoaves</taxon>
        <taxon>Telluraves</taxon>
        <taxon>Australaves</taxon>
        <taxon>Passeriformes</taxon>
        <taxon>Thraupidae</taxon>
        <taxon>Camarhynchus</taxon>
    </lineage>
</organism>
<proteinExistence type="inferred from homology"/>
<dbReference type="AlphaFoldDB" id="A0A8C3Q6D3"/>
<keyword evidence="9" id="KW-0472">Membrane</keyword>
<evidence type="ECO:0000256" key="3">
    <source>
        <dbReference type="ARBA" id="ARBA00022448"/>
    </source>
</evidence>
<accession>A0A8C3Q6D3</accession>
<reference evidence="12" key="3">
    <citation type="submission" date="2025-09" db="UniProtKB">
        <authorList>
            <consortium name="Ensembl"/>
        </authorList>
    </citation>
    <scope>IDENTIFICATION</scope>
</reference>
<dbReference type="Ensembl" id="ENSCPVT00000005925.2">
    <property type="protein sequence ID" value="ENSCPVP00000005703.1"/>
    <property type="gene ID" value="ENSCPVG00000004214.2"/>
</dbReference>
<evidence type="ECO:0000256" key="2">
    <source>
        <dbReference type="ARBA" id="ARBA00006434"/>
    </source>
</evidence>
<evidence type="ECO:0000256" key="7">
    <source>
        <dbReference type="ARBA" id="ARBA00023053"/>
    </source>
</evidence>
<evidence type="ECO:0000256" key="8">
    <source>
        <dbReference type="ARBA" id="ARBA00023065"/>
    </source>
</evidence>
<dbReference type="PANTHER" id="PTHR42985">
    <property type="entry name" value="SODIUM-COUPLED MONOCARBOXYLATE TRANSPORTER"/>
    <property type="match status" value="1"/>
</dbReference>
<evidence type="ECO:0000256" key="11">
    <source>
        <dbReference type="RuleBase" id="RU362091"/>
    </source>
</evidence>
<keyword evidence="10" id="KW-0739">Sodium transport</keyword>
<dbReference type="GO" id="GO:0005886">
    <property type="term" value="C:plasma membrane"/>
    <property type="evidence" value="ECO:0007669"/>
    <property type="project" value="UniProtKB-SubCell"/>
</dbReference>
<dbReference type="InterPro" id="IPR038377">
    <property type="entry name" value="Na/Glc_symporter_sf"/>
</dbReference>
<evidence type="ECO:0000256" key="4">
    <source>
        <dbReference type="ARBA" id="ARBA00022475"/>
    </source>
</evidence>
<keyword evidence="6" id="KW-1133">Transmembrane helix</keyword>
<keyword evidence="7" id="KW-0915">Sodium</keyword>
<dbReference type="PROSITE" id="PS50283">
    <property type="entry name" value="NA_SOLUT_SYMP_3"/>
    <property type="match status" value="1"/>
</dbReference>
<name>A0A8C3Q6D3_GEOPR</name>
<evidence type="ECO:0000256" key="10">
    <source>
        <dbReference type="ARBA" id="ARBA00023201"/>
    </source>
</evidence>
<dbReference type="Pfam" id="PF00474">
    <property type="entry name" value="SSF"/>
    <property type="match status" value="1"/>
</dbReference>
<dbReference type="InterPro" id="IPR051163">
    <property type="entry name" value="Sodium:Solute_Symporter_SSF"/>
</dbReference>
<keyword evidence="3" id="KW-0813">Transport</keyword>
<comment type="subcellular location">
    <subcellularLocation>
        <location evidence="1">Cell membrane</location>
        <topology evidence="1">Multi-pass membrane protein</topology>
    </subcellularLocation>
</comment>
<keyword evidence="8" id="KW-0406">Ion transport</keyword>
<dbReference type="GO" id="GO:0015293">
    <property type="term" value="F:symporter activity"/>
    <property type="evidence" value="ECO:0007669"/>
    <property type="project" value="TreeGrafter"/>
</dbReference>
<evidence type="ECO:0000256" key="9">
    <source>
        <dbReference type="ARBA" id="ARBA00023136"/>
    </source>
</evidence>
<comment type="similarity">
    <text evidence="2 11">Belongs to the sodium:solute symporter (SSF) (TC 2.A.21) family.</text>
</comment>
<dbReference type="PANTHER" id="PTHR42985:SF15">
    <property type="entry name" value="SODIUM-COUPLED MONOCARBOXYLATE TRANSPORTER 2"/>
    <property type="match status" value="1"/>
</dbReference>
<sequence length="285" mass="31505">MVVMVAGFMAVLIRGTSLNGGVTKVWEDAHEGSRLNIFDFDVDPLRRHTFWTIIIGGTFTWLGLYGVNQSTIQRCISCKSERHAKLALYLNLLGLWTVLVCAVFCGLVMYSHYKSCDPWTAAFISAPDQLMPYFVMDIFSSMPGVPGLFVACAFSGTLSTVAASINALATVTFEDLVKKGFPNISEKMSTWISKGLCTVRCPVHFHGCSSIAAGRSRAGTSCFRNKSTLHIPSLTVPFHTFQGCSRRPLSWDQLGFLGWYWFFHLPCTTNKVHPSAAVYPQLHPG</sequence>
<keyword evidence="5" id="KW-0812">Transmembrane</keyword>
<keyword evidence="4" id="KW-1003">Cell membrane</keyword>